<dbReference type="Proteomes" id="UP000887574">
    <property type="component" value="Unplaced"/>
</dbReference>
<evidence type="ECO:0000256" key="3">
    <source>
        <dbReference type="SAM" id="SignalP"/>
    </source>
</evidence>
<feature type="compositionally biased region" description="Polar residues" evidence="1">
    <location>
        <begin position="416"/>
        <end position="429"/>
    </location>
</feature>
<dbReference type="WBParaSite" id="jg24799">
    <property type="protein sequence ID" value="jg24799"/>
    <property type="gene ID" value="jg24799"/>
</dbReference>
<feature type="region of interest" description="Disordered" evidence="1">
    <location>
        <begin position="409"/>
        <end position="514"/>
    </location>
</feature>
<reference evidence="5" key="1">
    <citation type="submission" date="2022-11" db="UniProtKB">
        <authorList>
            <consortium name="WormBaseParasite"/>
        </authorList>
    </citation>
    <scope>IDENTIFICATION</scope>
</reference>
<feature type="transmembrane region" description="Helical" evidence="2">
    <location>
        <begin position="36"/>
        <end position="58"/>
    </location>
</feature>
<feature type="compositionally biased region" description="Acidic residues" evidence="1">
    <location>
        <begin position="433"/>
        <end position="472"/>
    </location>
</feature>
<feature type="signal peptide" evidence="3">
    <location>
        <begin position="1"/>
        <end position="20"/>
    </location>
</feature>
<keyword evidence="4" id="KW-1185">Reference proteome</keyword>
<feature type="region of interest" description="Disordered" evidence="1">
    <location>
        <begin position="310"/>
        <end position="335"/>
    </location>
</feature>
<name>A0A915DYG4_9BILA</name>
<evidence type="ECO:0000313" key="5">
    <source>
        <dbReference type="WBParaSite" id="jg24799"/>
    </source>
</evidence>
<feature type="transmembrane region" description="Helical" evidence="2">
    <location>
        <begin position="112"/>
        <end position="134"/>
    </location>
</feature>
<evidence type="ECO:0000256" key="1">
    <source>
        <dbReference type="SAM" id="MobiDB-lite"/>
    </source>
</evidence>
<feature type="compositionally biased region" description="Low complexity" evidence="1">
    <location>
        <begin position="277"/>
        <end position="287"/>
    </location>
</feature>
<organism evidence="4 5">
    <name type="scientific">Ditylenchus dipsaci</name>
    <dbReference type="NCBI Taxonomy" id="166011"/>
    <lineage>
        <taxon>Eukaryota</taxon>
        <taxon>Metazoa</taxon>
        <taxon>Ecdysozoa</taxon>
        <taxon>Nematoda</taxon>
        <taxon>Chromadorea</taxon>
        <taxon>Rhabditida</taxon>
        <taxon>Tylenchina</taxon>
        <taxon>Tylenchomorpha</taxon>
        <taxon>Sphaerularioidea</taxon>
        <taxon>Anguinidae</taxon>
        <taxon>Anguininae</taxon>
        <taxon>Ditylenchus</taxon>
    </lineage>
</organism>
<evidence type="ECO:0000313" key="4">
    <source>
        <dbReference type="Proteomes" id="UP000887574"/>
    </source>
</evidence>
<feature type="compositionally biased region" description="Polar residues" evidence="1">
    <location>
        <begin position="474"/>
        <end position="485"/>
    </location>
</feature>
<protein>
    <submittedName>
        <fullName evidence="5">Uncharacterized protein</fullName>
    </submittedName>
</protein>
<keyword evidence="2" id="KW-0812">Transmembrane</keyword>
<feature type="transmembrane region" description="Helical" evidence="2">
    <location>
        <begin position="208"/>
        <end position="235"/>
    </location>
</feature>
<accession>A0A915DYG4</accession>
<feature type="compositionally biased region" description="Polar residues" evidence="1">
    <location>
        <begin position="313"/>
        <end position="325"/>
    </location>
</feature>
<keyword evidence="2" id="KW-0472">Membrane</keyword>
<keyword evidence="2" id="KW-1133">Transmembrane helix</keyword>
<evidence type="ECO:0000256" key="2">
    <source>
        <dbReference type="SAM" id="Phobius"/>
    </source>
</evidence>
<sequence>MMSAIYTILVLLLSQVPIEARLGICHYGTSSSQKPLYIHLPTNVLLLLLLLVYVRVVVDEAKSPKASKKVSILEEITLTKLALIEDAREPGAESHGSARTESEGPLLFPSKFFEILLILVLFSSGAALAGYFFWQSHDEIEMVRQSVFCSIQATISGKNASLDWMQHRSWMDDMVFSLSSAIDPYIRRQNLQSHLSAPGCSLPVEEDWIYLFITLLLLPSLPFLLTFCGFSPYVFNQSGSKSSLPRTDLTVEDDTRLLPNQPVGQPVRPRKHRRPLSSSSSEFSTTSNSHTWIMPRMAFSSGNINRVVRCNESDNPSVKSDPTSNPRHRRKERRQKEKILARIHGSPLNHFPSDRVSLNSSTTFNYTSVSGKEIQVVYQVANLLDSMPGKFQELNSQLARELQECRHRHTCDTSPKKANNSAPEDPQSSATEETGESDQEEDDDSQEEDLEDESEGAESVDDEDDYEEEEDTSTLRNTTDGSTENFDSEMSPGLKRSSPGQIFGMVRGTKEKRK</sequence>
<feature type="chain" id="PRO_5037737199" evidence="3">
    <location>
        <begin position="21"/>
        <end position="514"/>
    </location>
</feature>
<feature type="region of interest" description="Disordered" evidence="1">
    <location>
        <begin position="239"/>
        <end position="287"/>
    </location>
</feature>
<keyword evidence="3" id="KW-0732">Signal</keyword>
<proteinExistence type="predicted"/>
<dbReference type="AlphaFoldDB" id="A0A915DYG4"/>